<keyword evidence="9" id="KW-1185">Reference proteome</keyword>
<evidence type="ECO:0000256" key="6">
    <source>
        <dbReference type="PIRSR" id="PIRSR600246-2"/>
    </source>
</evidence>
<dbReference type="CDD" id="cd04701">
    <property type="entry name" value="Asparaginase_2"/>
    <property type="match status" value="1"/>
</dbReference>
<dbReference type="GO" id="GO:0016811">
    <property type="term" value="F:hydrolase activity, acting on carbon-nitrogen (but not peptide) bonds, in linear amides"/>
    <property type="evidence" value="ECO:0007669"/>
    <property type="project" value="UniProtKB-ARBA"/>
</dbReference>
<protein>
    <recommendedName>
        <fullName evidence="4">Isoaspartyl peptidase</fullName>
    </recommendedName>
</protein>
<proteinExistence type="predicted"/>
<keyword evidence="1" id="KW-0645">Protease</keyword>
<dbReference type="Pfam" id="PF01112">
    <property type="entry name" value="Asparaginase_2"/>
    <property type="match status" value="1"/>
</dbReference>
<dbReference type="EMBL" id="FZNS01000004">
    <property type="protein sequence ID" value="SNR57518.1"/>
    <property type="molecule type" value="Genomic_DNA"/>
</dbReference>
<feature type="site" description="Cleavage; by autolysis" evidence="7">
    <location>
        <begin position="250"/>
        <end position="251"/>
    </location>
</feature>
<evidence type="ECO:0000313" key="8">
    <source>
        <dbReference type="EMBL" id="SNR57518.1"/>
    </source>
</evidence>
<evidence type="ECO:0000256" key="3">
    <source>
        <dbReference type="ARBA" id="ARBA00022813"/>
    </source>
</evidence>
<evidence type="ECO:0000256" key="1">
    <source>
        <dbReference type="ARBA" id="ARBA00022670"/>
    </source>
</evidence>
<dbReference type="GO" id="GO:0006508">
    <property type="term" value="P:proteolysis"/>
    <property type="evidence" value="ECO:0007669"/>
    <property type="project" value="UniProtKB-KW"/>
</dbReference>
<name>A0A238XFY0_9BACT</name>
<gene>
    <name evidence="8" type="ORF">SAMN06269173_10440</name>
</gene>
<evidence type="ECO:0000256" key="4">
    <source>
        <dbReference type="ARBA" id="ARBA00069124"/>
    </source>
</evidence>
<accession>A0A238XFY0</accession>
<keyword evidence="3" id="KW-0068">Autocatalytic cleavage</keyword>
<dbReference type="Proteomes" id="UP000198310">
    <property type="component" value="Unassembled WGS sequence"/>
</dbReference>
<keyword evidence="2" id="KW-0378">Hydrolase</keyword>
<evidence type="ECO:0000256" key="7">
    <source>
        <dbReference type="PIRSR" id="PIRSR600246-3"/>
    </source>
</evidence>
<evidence type="ECO:0000256" key="5">
    <source>
        <dbReference type="PIRSR" id="PIRSR600246-1"/>
    </source>
</evidence>
<dbReference type="AlphaFoldDB" id="A0A238XFY0"/>
<evidence type="ECO:0000256" key="2">
    <source>
        <dbReference type="ARBA" id="ARBA00022801"/>
    </source>
</evidence>
<dbReference type="PANTHER" id="PTHR10188">
    <property type="entry name" value="L-ASPARAGINASE"/>
    <property type="match status" value="1"/>
</dbReference>
<sequence length="386" mass="41485">MFGNVKTVNQTYEKKRGSATKVAGFGGSRLRTFALPFRVFTPLHFYCMTPSFALALHGGAGTISRSLMTTEQELQYQQALGEALQVGYAVLRQGGSALDAVEFTVRSLEDCPLFNAGRGAVFTHEGHHEMDAAIMDGRNRAAGAVAGVRIVQNPIRAARLVMEHTDHVLLAYPGADELARQHGLPTQPTEYFFTQQRYDQLQEALREGRMRLDHSQAQPEELAAPAPVTTDAPLAEPAAFIDEDPKKKMGTVGAVALDQHGHVAAATSTGGMTNKRYSRIGDSPIIGSGTFADNRTCAISCTGHGEYFLRAVVAHDISCLMEYRGLSLAEACRIVVHDKLAPIGGEGGLVAVDAAGNVALPFNSEGMYRASITATDAQPYIGIYKD</sequence>
<dbReference type="Gene3D" id="3.60.20.30">
    <property type="entry name" value="(Glycosyl)asparaginase"/>
    <property type="match status" value="1"/>
</dbReference>
<feature type="binding site" evidence="6">
    <location>
        <begin position="279"/>
        <end position="282"/>
    </location>
    <ligand>
        <name>substrate</name>
    </ligand>
</feature>
<dbReference type="FunFam" id="3.60.20.30:FF:000001">
    <property type="entry name" value="Isoaspartyl peptidase/L-asparaginase"/>
    <property type="match status" value="1"/>
</dbReference>
<dbReference type="GO" id="GO:0008233">
    <property type="term" value="F:peptidase activity"/>
    <property type="evidence" value="ECO:0007669"/>
    <property type="project" value="UniProtKB-KW"/>
</dbReference>
<feature type="binding site" evidence="6">
    <location>
        <begin position="302"/>
        <end position="305"/>
    </location>
    <ligand>
        <name>substrate</name>
    </ligand>
</feature>
<evidence type="ECO:0000313" key="9">
    <source>
        <dbReference type="Proteomes" id="UP000198310"/>
    </source>
</evidence>
<dbReference type="PANTHER" id="PTHR10188:SF6">
    <property type="entry name" value="N(4)-(BETA-N-ACETYLGLUCOSAMINYL)-L-ASPARAGINASE"/>
    <property type="match status" value="1"/>
</dbReference>
<dbReference type="SUPFAM" id="SSF56235">
    <property type="entry name" value="N-terminal nucleophile aminohydrolases (Ntn hydrolases)"/>
    <property type="match status" value="1"/>
</dbReference>
<reference evidence="9" key="1">
    <citation type="submission" date="2017-06" db="EMBL/GenBank/DDBJ databases">
        <authorList>
            <person name="Varghese N."/>
            <person name="Submissions S."/>
        </authorList>
    </citation>
    <scope>NUCLEOTIDE SEQUENCE [LARGE SCALE GENOMIC DNA]</scope>
    <source>
        <strain evidence="9">DSM 28041</strain>
    </source>
</reference>
<dbReference type="InterPro" id="IPR000246">
    <property type="entry name" value="Peptidase_T2"/>
</dbReference>
<organism evidence="8 9">
    <name type="scientific">Hymenobacter mucosus</name>
    <dbReference type="NCBI Taxonomy" id="1411120"/>
    <lineage>
        <taxon>Bacteria</taxon>
        <taxon>Pseudomonadati</taxon>
        <taxon>Bacteroidota</taxon>
        <taxon>Cytophagia</taxon>
        <taxon>Cytophagales</taxon>
        <taxon>Hymenobacteraceae</taxon>
        <taxon>Hymenobacter</taxon>
    </lineage>
</organism>
<dbReference type="InterPro" id="IPR029055">
    <property type="entry name" value="Ntn_hydrolases_N"/>
</dbReference>
<feature type="active site" description="Nucleophile" evidence="5">
    <location>
        <position position="251"/>
    </location>
</feature>